<dbReference type="Pfam" id="PF00407">
    <property type="entry name" value="Bet_v_1"/>
    <property type="match status" value="1"/>
</dbReference>
<dbReference type="CDD" id="cd07816">
    <property type="entry name" value="Bet_v1-like"/>
    <property type="match status" value="1"/>
</dbReference>
<sequence length="155" mass="17160">MSSSLTGKLEGSVEIQASAEEFHDMLSNRPHHVSNASADKVQGCDLHEGDWGKQGSIVCWSYFHEGKAKIAKNLIEAVDPKNMSITHRVLEGDLLEEFKSFVAVIQATPSTKGKGCVVRWVFEYEKLNKDVAAPQSMLEFLLEVSKDMGTHLTQP</sequence>
<dbReference type="KEGG" id="dzi:111288462"/>
<keyword evidence="2" id="KW-1185">Reference proteome</keyword>
<evidence type="ECO:0000313" key="3">
    <source>
        <dbReference type="RefSeq" id="XP_022735097.1"/>
    </source>
</evidence>
<dbReference type="InterPro" id="IPR000916">
    <property type="entry name" value="Bet_v_I/MLP"/>
</dbReference>
<feature type="domain" description="Bet v I/Major latex protein" evidence="1">
    <location>
        <begin position="4"/>
        <end position="155"/>
    </location>
</feature>
<dbReference type="RefSeq" id="XP_022735097.1">
    <property type="nucleotide sequence ID" value="XM_022879362.1"/>
</dbReference>
<protein>
    <submittedName>
        <fullName evidence="3">MLP-like protein 31</fullName>
    </submittedName>
</protein>
<dbReference type="GeneID" id="111288462"/>
<dbReference type="InterPro" id="IPR023393">
    <property type="entry name" value="START-like_dom_sf"/>
</dbReference>
<proteinExistence type="predicted"/>
<evidence type="ECO:0000259" key="1">
    <source>
        <dbReference type="SMART" id="SM01037"/>
    </source>
</evidence>
<dbReference type="GO" id="GO:0006952">
    <property type="term" value="P:defense response"/>
    <property type="evidence" value="ECO:0007669"/>
    <property type="project" value="InterPro"/>
</dbReference>
<dbReference type="OrthoDB" id="1858121at2759"/>
<dbReference type="Gene3D" id="3.30.530.20">
    <property type="match status" value="1"/>
</dbReference>
<organism evidence="2 3">
    <name type="scientific">Durio zibethinus</name>
    <name type="common">Durian</name>
    <dbReference type="NCBI Taxonomy" id="66656"/>
    <lineage>
        <taxon>Eukaryota</taxon>
        <taxon>Viridiplantae</taxon>
        <taxon>Streptophyta</taxon>
        <taxon>Embryophyta</taxon>
        <taxon>Tracheophyta</taxon>
        <taxon>Spermatophyta</taxon>
        <taxon>Magnoliopsida</taxon>
        <taxon>eudicotyledons</taxon>
        <taxon>Gunneridae</taxon>
        <taxon>Pentapetalae</taxon>
        <taxon>rosids</taxon>
        <taxon>malvids</taxon>
        <taxon>Malvales</taxon>
        <taxon>Malvaceae</taxon>
        <taxon>Helicteroideae</taxon>
        <taxon>Durio</taxon>
    </lineage>
</organism>
<dbReference type="PANTHER" id="PTHR31907">
    <property type="entry name" value="MLP-LIKE PROTEIN 423"/>
    <property type="match status" value="1"/>
</dbReference>
<reference evidence="3" key="1">
    <citation type="submission" date="2025-08" db="UniProtKB">
        <authorList>
            <consortium name="RefSeq"/>
        </authorList>
    </citation>
    <scope>IDENTIFICATION</scope>
    <source>
        <tissue evidence="3">Fruit stalk</tissue>
    </source>
</reference>
<accession>A0A6P5Y3T6</accession>
<dbReference type="SMART" id="SM01037">
    <property type="entry name" value="Bet_v_1"/>
    <property type="match status" value="1"/>
</dbReference>
<dbReference type="InterPro" id="IPR051761">
    <property type="entry name" value="MLP-like_ligand-binding"/>
</dbReference>
<dbReference type="AlphaFoldDB" id="A0A6P5Y3T6"/>
<dbReference type="SUPFAM" id="SSF55961">
    <property type="entry name" value="Bet v1-like"/>
    <property type="match status" value="1"/>
</dbReference>
<dbReference type="Proteomes" id="UP000515121">
    <property type="component" value="Unplaced"/>
</dbReference>
<gene>
    <name evidence="3" type="primary">LOC111288462</name>
</gene>
<name>A0A6P5Y3T6_DURZI</name>
<evidence type="ECO:0000313" key="2">
    <source>
        <dbReference type="Proteomes" id="UP000515121"/>
    </source>
</evidence>